<dbReference type="EMBL" id="CP058529">
    <property type="protein sequence ID" value="QLG28212.1"/>
    <property type="molecule type" value="Genomic_DNA"/>
</dbReference>
<dbReference type="Pfam" id="PF24035">
    <property type="entry name" value="DUF7344"/>
    <property type="match status" value="2"/>
</dbReference>
<keyword evidence="3" id="KW-1185">Reference proteome</keyword>
<dbReference type="RefSeq" id="WP_179169787.1">
    <property type="nucleotide sequence ID" value="NZ_CP058529.1"/>
</dbReference>
<protein>
    <recommendedName>
        <fullName evidence="1">DUF7344 domain-containing protein</fullName>
    </recommendedName>
</protein>
<dbReference type="GeneID" id="56029548"/>
<sequence length="240" mass="25613">MSEAPPEVPCESSTNQGCLERSRSDAELLAAAAVPRRRAVLATLRDHGEFAMSDLATHVVAREEGVATDEVTDARRNRALTGLHHQHVPALADTGLVVYQHDEEEPRVGPAVWLADDPTFDAIESAFATGRTDEVVDTLLADSARELVVSILREHEGAFALDDLASAVAAVGRTAGSPPPERAVTSAVASLHHVHLPKLDDVGIVEYDAAERTVEFESVPEIYDLVVEGTSNVAVSDPSE</sequence>
<evidence type="ECO:0000313" key="3">
    <source>
        <dbReference type="Proteomes" id="UP000509750"/>
    </source>
</evidence>
<dbReference type="InterPro" id="IPR055768">
    <property type="entry name" value="DUF7344"/>
</dbReference>
<evidence type="ECO:0000259" key="1">
    <source>
        <dbReference type="Pfam" id="PF24035"/>
    </source>
</evidence>
<dbReference type="Proteomes" id="UP000509750">
    <property type="component" value="Chromosome"/>
</dbReference>
<dbReference type="KEGG" id="halg:HUG10_11905"/>
<proteinExistence type="predicted"/>
<reference evidence="2 3" key="1">
    <citation type="submission" date="2020-07" db="EMBL/GenBank/DDBJ databases">
        <title>Gai3-2, isolated from salt lake.</title>
        <authorList>
            <person name="Cui H."/>
            <person name="Shi X."/>
        </authorList>
    </citation>
    <scope>NUCLEOTIDE SEQUENCE [LARGE SCALE GENOMIC DNA]</scope>
    <source>
        <strain evidence="2 3">Gai3-2</strain>
    </source>
</reference>
<feature type="domain" description="DUF7344" evidence="1">
    <location>
        <begin position="138"/>
        <end position="215"/>
    </location>
</feature>
<evidence type="ECO:0000313" key="2">
    <source>
        <dbReference type="EMBL" id="QLG28212.1"/>
    </source>
</evidence>
<dbReference type="OrthoDB" id="331021at2157"/>
<accession>A0A7D5GCG9</accession>
<name>A0A7D5GCG9_9EURY</name>
<feature type="domain" description="DUF7344" evidence="1">
    <location>
        <begin position="35"/>
        <end position="104"/>
    </location>
</feature>
<dbReference type="AlphaFoldDB" id="A0A7D5GCG9"/>
<gene>
    <name evidence="2" type="ORF">HUG10_11905</name>
</gene>
<organism evidence="2 3">
    <name type="scientific">Halorarum halophilum</name>
    <dbReference type="NCBI Taxonomy" id="2743090"/>
    <lineage>
        <taxon>Archaea</taxon>
        <taxon>Methanobacteriati</taxon>
        <taxon>Methanobacteriota</taxon>
        <taxon>Stenosarchaea group</taxon>
        <taxon>Halobacteria</taxon>
        <taxon>Halobacteriales</taxon>
        <taxon>Haloferacaceae</taxon>
        <taxon>Halorarum</taxon>
    </lineage>
</organism>